<evidence type="ECO:0008006" key="3">
    <source>
        <dbReference type="Google" id="ProtNLM"/>
    </source>
</evidence>
<sequence length="425" mass="46713">MSTRSSARRLLSPIEDPEKLLSRRNRSEPSLLFNLEEDDMVGQAPPQGPIPDLHSMKELLQAPTDGVGMQSDSLNSVANGNFLTKNTQKALTITENKSKVQTFRNKTQVASSSGSSTQDAHVTALTKQVEALLSSFNLSVKFIQNCCETCGGPHPYNEFQAAGGYTQDGALLSDIVPNPWREIKAITIQSGIVLDGPSVPPPPPFSSSNEVERDPEAIMDQVPIESTIKVPPSIVQSPPAPVSSEIPHPPTPSSSELSKRNPHQPSNPYPSRLNKEKLQDKSDIQIYKFLQMFKKLHFNISLVEALALMPNGPPKKLPEKLRDPGRFLMPCDFHGLESCMALDDLGASINLMPLSVWKKLSLPSLTPIRMTLELATRSIAYLTGIPEDVCMKVGKFTFPTDFVVVNYDVDPRVPLILGRPFLRTV</sequence>
<dbReference type="Gene3D" id="2.40.70.10">
    <property type="entry name" value="Acid Proteases"/>
    <property type="match status" value="1"/>
</dbReference>
<evidence type="ECO:0000313" key="2">
    <source>
        <dbReference type="EMBL" id="GEU46567.1"/>
    </source>
</evidence>
<comment type="caution">
    <text evidence="2">The sequence shown here is derived from an EMBL/GenBank/DDBJ whole genome shotgun (WGS) entry which is preliminary data.</text>
</comment>
<gene>
    <name evidence="2" type="ORF">Tci_018545</name>
</gene>
<name>A0A6L2KCW6_TANCI</name>
<dbReference type="AlphaFoldDB" id="A0A6L2KCW6"/>
<evidence type="ECO:0000256" key="1">
    <source>
        <dbReference type="SAM" id="MobiDB-lite"/>
    </source>
</evidence>
<feature type="region of interest" description="Disordered" evidence="1">
    <location>
        <begin position="193"/>
        <end position="214"/>
    </location>
</feature>
<feature type="compositionally biased region" description="Basic and acidic residues" evidence="1">
    <location>
        <begin position="16"/>
        <end position="26"/>
    </location>
</feature>
<feature type="region of interest" description="Disordered" evidence="1">
    <location>
        <begin position="1"/>
        <end position="26"/>
    </location>
</feature>
<protein>
    <recommendedName>
        <fullName evidence="3">Reverse transcriptase domain-containing protein</fullName>
    </recommendedName>
</protein>
<dbReference type="PANTHER" id="PTHR33067">
    <property type="entry name" value="RNA-DIRECTED DNA POLYMERASE-RELATED"/>
    <property type="match status" value="1"/>
</dbReference>
<accession>A0A6L2KCW6</accession>
<dbReference type="CDD" id="cd00303">
    <property type="entry name" value="retropepsin_like"/>
    <property type="match status" value="1"/>
</dbReference>
<dbReference type="EMBL" id="BKCJ010002143">
    <property type="protein sequence ID" value="GEU46567.1"/>
    <property type="molecule type" value="Genomic_DNA"/>
</dbReference>
<reference evidence="2" key="1">
    <citation type="journal article" date="2019" name="Sci. Rep.">
        <title>Draft genome of Tanacetum cinerariifolium, the natural source of mosquito coil.</title>
        <authorList>
            <person name="Yamashiro T."/>
            <person name="Shiraishi A."/>
            <person name="Satake H."/>
            <person name="Nakayama K."/>
        </authorList>
    </citation>
    <scope>NUCLEOTIDE SEQUENCE</scope>
</reference>
<proteinExistence type="predicted"/>
<dbReference type="PANTHER" id="PTHR33067:SF35">
    <property type="entry name" value="ASPARTIC PEPTIDASE DDI1-TYPE DOMAIN-CONTAINING PROTEIN"/>
    <property type="match status" value="1"/>
</dbReference>
<feature type="region of interest" description="Disordered" evidence="1">
    <location>
        <begin position="229"/>
        <end position="275"/>
    </location>
</feature>
<organism evidence="2">
    <name type="scientific">Tanacetum cinerariifolium</name>
    <name type="common">Dalmatian daisy</name>
    <name type="synonym">Chrysanthemum cinerariifolium</name>
    <dbReference type="NCBI Taxonomy" id="118510"/>
    <lineage>
        <taxon>Eukaryota</taxon>
        <taxon>Viridiplantae</taxon>
        <taxon>Streptophyta</taxon>
        <taxon>Embryophyta</taxon>
        <taxon>Tracheophyta</taxon>
        <taxon>Spermatophyta</taxon>
        <taxon>Magnoliopsida</taxon>
        <taxon>eudicotyledons</taxon>
        <taxon>Gunneridae</taxon>
        <taxon>Pentapetalae</taxon>
        <taxon>asterids</taxon>
        <taxon>campanulids</taxon>
        <taxon>Asterales</taxon>
        <taxon>Asteraceae</taxon>
        <taxon>Asteroideae</taxon>
        <taxon>Anthemideae</taxon>
        <taxon>Anthemidinae</taxon>
        <taxon>Tanacetum</taxon>
    </lineage>
</organism>
<dbReference type="InterPro" id="IPR021109">
    <property type="entry name" value="Peptidase_aspartic_dom_sf"/>
</dbReference>